<dbReference type="GO" id="GO:0003964">
    <property type="term" value="F:RNA-directed DNA polymerase activity"/>
    <property type="evidence" value="ECO:0007669"/>
    <property type="project" value="UniProtKB-KW"/>
</dbReference>
<accession>A0A1R1XIX4</accession>
<evidence type="ECO:0000313" key="3">
    <source>
        <dbReference type="Proteomes" id="UP000187283"/>
    </source>
</evidence>
<gene>
    <name evidence="2" type="ORF">AYI70_g7816</name>
</gene>
<keyword evidence="3" id="KW-1185">Reference proteome</keyword>
<dbReference type="PANTHER" id="PTHR47027">
    <property type="entry name" value="REVERSE TRANSCRIPTASE DOMAIN-CONTAINING PROTEIN"/>
    <property type="match status" value="1"/>
</dbReference>
<evidence type="ECO:0000313" key="2">
    <source>
        <dbReference type="EMBL" id="OMJ14533.1"/>
    </source>
</evidence>
<sequence>MYDAPKIAIRVGNKVSNPTEYLCGVRQGCPASPILFDFYIKDIFKGVRGVRVPGLTSRIPGLLFADDAVLFAESSADLQAALDTITEWSDTWEMAVNASKCGIMTISGELATDMTLQGQKVNSTDQYTYLGYIMNSNWDVSGMIKNNKNKVRKALYASYSFLKRTDVLTALKIKFINSVLIPIGCYGGEKFGMNEARCKLIQP</sequence>
<dbReference type="InterPro" id="IPR000477">
    <property type="entry name" value="RT_dom"/>
</dbReference>
<dbReference type="PANTHER" id="PTHR47027:SF20">
    <property type="entry name" value="REVERSE TRANSCRIPTASE-LIKE PROTEIN WITH RNA-DIRECTED DNA POLYMERASE DOMAIN"/>
    <property type="match status" value="1"/>
</dbReference>
<feature type="domain" description="Reverse transcriptase" evidence="1">
    <location>
        <begin position="1"/>
        <end position="134"/>
    </location>
</feature>
<dbReference type="Pfam" id="PF00078">
    <property type="entry name" value="RVT_1"/>
    <property type="match status" value="1"/>
</dbReference>
<keyword evidence="2" id="KW-0695">RNA-directed DNA polymerase</keyword>
<dbReference type="Proteomes" id="UP000187283">
    <property type="component" value="Unassembled WGS sequence"/>
</dbReference>
<keyword evidence="2" id="KW-0548">Nucleotidyltransferase</keyword>
<dbReference type="InterPro" id="IPR043502">
    <property type="entry name" value="DNA/RNA_pol_sf"/>
</dbReference>
<dbReference type="OrthoDB" id="5534248at2759"/>
<comment type="caution">
    <text evidence="2">The sequence shown here is derived from an EMBL/GenBank/DDBJ whole genome shotgun (WGS) entry which is preliminary data.</text>
</comment>
<dbReference type="SUPFAM" id="SSF56672">
    <property type="entry name" value="DNA/RNA polymerases"/>
    <property type="match status" value="1"/>
</dbReference>
<protein>
    <submittedName>
        <fullName evidence="2">RNA-directed DNA polymerase from mobile element jockey</fullName>
    </submittedName>
</protein>
<dbReference type="PROSITE" id="PS50878">
    <property type="entry name" value="RT_POL"/>
    <property type="match status" value="1"/>
</dbReference>
<dbReference type="EMBL" id="LSSN01003028">
    <property type="protein sequence ID" value="OMJ14533.1"/>
    <property type="molecule type" value="Genomic_DNA"/>
</dbReference>
<reference evidence="2 3" key="1">
    <citation type="submission" date="2017-01" db="EMBL/GenBank/DDBJ databases">
        <authorList>
            <person name="Mah S.A."/>
            <person name="Swanson W.J."/>
            <person name="Moy G.W."/>
            <person name="Vacquier V.D."/>
        </authorList>
    </citation>
    <scope>NUCLEOTIDE SEQUENCE [LARGE SCALE GENOMIC DNA]</scope>
    <source>
        <strain evidence="2 3">GSMNP</strain>
    </source>
</reference>
<keyword evidence="2" id="KW-0808">Transferase</keyword>
<proteinExistence type="predicted"/>
<organism evidence="2 3">
    <name type="scientific">Smittium culicis</name>
    <dbReference type="NCBI Taxonomy" id="133412"/>
    <lineage>
        <taxon>Eukaryota</taxon>
        <taxon>Fungi</taxon>
        <taxon>Fungi incertae sedis</taxon>
        <taxon>Zoopagomycota</taxon>
        <taxon>Kickxellomycotina</taxon>
        <taxon>Harpellomycetes</taxon>
        <taxon>Harpellales</taxon>
        <taxon>Legeriomycetaceae</taxon>
        <taxon>Smittium</taxon>
    </lineage>
</organism>
<evidence type="ECO:0000259" key="1">
    <source>
        <dbReference type="PROSITE" id="PS50878"/>
    </source>
</evidence>
<dbReference type="AlphaFoldDB" id="A0A1R1XIX4"/>
<name>A0A1R1XIX4_9FUNG</name>